<evidence type="ECO:0000256" key="1">
    <source>
        <dbReference type="SAM" id="Coils"/>
    </source>
</evidence>
<dbReference type="InterPro" id="IPR027417">
    <property type="entry name" value="P-loop_NTPase"/>
</dbReference>
<name>A0A174QJU9_9CLOT</name>
<gene>
    <name evidence="2" type="ORF">ERS852568_00600</name>
</gene>
<keyword evidence="1" id="KW-0175">Coiled coil</keyword>
<evidence type="ECO:0000313" key="2">
    <source>
        <dbReference type="EMBL" id="CUP73522.1"/>
    </source>
</evidence>
<evidence type="ECO:0008006" key="4">
    <source>
        <dbReference type="Google" id="ProtNLM"/>
    </source>
</evidence>
<accession>A0A174QJU9</accession>
<proteinExistence type="predicted"/>
<feature type="coiled-coil region" evidence="1">
    <location>
        <begin position="353"/>
        <end position="428"/>
    </location>
</feature>
<sequence length="597" mass="69040">MSYNYIKLNELIIDGEKHSNIRFTNGLNVIHGTTNTGKSLILDLISYCMGSDIKSNFDDITELDKYHTSHLIITINKLKYKISRSLIEDTNKIIVYDYFNDKYTILYAKSNKNTFSNYLLTLLNLDNKHVRTPKKIENLTLHYLKEVALISEEKIIRKTPSPFLSGQNNMINKEKSAIQFFLSNQTIVSQKQVDSTESKSSLSSQKDLLSYLINEQENKLNEIKKTFNINTLKELENKLTPLTEIAHANENFIKSLENEKQDNIDKYNSLIDERAYIQQLINTLINSLSLFESDIKRLEYLVEGSNKLNNLLDCECPLCKHKLNIDEFEPLSDIYYKEYNEIILKKEECIKLLEIKTSELENINSKIDDLESSLQEISQKQNILIQDLDDYTQNLQELNNMKIVQSTINEIEDSNNTLNLKLQEIIEKISNYTPPAKYNFDLTNDLVEKYLPFIKSLLKGFNFEDEFGKINDINFNNKNYDLVINNKIRAANGKGVRALISSAMIIGFMQYLVEINHPHLGFVILDSPLLSLKERDKTSNDELLSQSIHDSFFTYLSKLTNHQIIILENEIPPTELSNSSNIIKFDKDDPLSRNGLL</sequence>
<dbReference type="Proteomes" id="UP000095563">
    <property type="component" value="Unassembled WGS sequence"/>
</dbReference>
<dbReference type="Gene3D" id="3.40.50.300">
    <property type="entry name" value="P-loop containing nucleotide triphosphate hydrolases"/>
    <property type="match status" value="1"/>
</dbReference>
<dbReference type="SUPFAM" id="SSF52540">
    <property type="entry name" value="P-loop containing nucleoside triphosphate hydrolases"/>
    <property type="match status" value="2"/>
</dbReference>
<organism evidence="2 3">
    <name type="scientific">Clostridium baratii</name>
    <dbReference type="NCBI Taxonomy" id="1561"/>
    <lineage>
        <taxon>Bacteria</taxon>
        <taxon>Bacillati</taxon>
        <taxon>Bacillota</taxon>
        <taxon>Clostridia</taxon>
        <taxon>Eubacteriales</taxon>
        <taxon>Clostridiaceae</taxon>
        <taxon>Clostridium</taxon>
    </lineage>
</organism>
<evidence type="ECO:0000313" key="3">
    <source>
        <dbReference type="Proteomes" id="UP000095563"/>
    </source>
</evidence>
<dbReference type="EMBL" id="CZBO01000001">
    <property type="protein sequence ID" value="CUP73522.1"/>
    <property type="molecule type" value="Genomic_DNA"/>
</dbReference>
<dbReference type="RefSeq" id="WP_055206650.1">
    <property type="nucleotide sequence ID" value="NZ_CZBO01000001.1"/>
</dbReference>
<dbReference type="AlphaFoldDB" id="A0A174QJU9"/>
<reference evidence="2 3" key="1">
    <citation type="submission" date="2015-09" db="EMBL/GenBank/DDBJ databases">
        <authorList>
            <consortium name="Pathogen Informatics"/>
        </authorList>
    </citation>
    <scope>NUCLEOTIDE SEQUENCE [LARGE SCALE GENOMIC DNA]</scope>
    <source>
        <strain evidence="2 3">2789STDY5834956</strain>
    </source>
</reference>
<protein>
    <recommendedName>
        <fullName evidence="4">Rad50/SbcC-type AAA domain-containing protein</fullName>
    </recommendedName>
</protein>